<dbReference type="AlphaFoldDB" id="A0A8I5XFF7"/>
<dbReference type="PROSITE" id="PS00134">
    <property type="entry name" value="TRYPSIN_HIS"/>
    <property type="match status" value="1"/>
</dbReference>
<dbReference type="GO" id="GO:0050829">
    <property type="term" value="P:defense response to Gram-negative bacterium"/>
    <property type="evidence" value="ECO:0007669"/>
    <property type="project" value="Ensembl"/>
</dbReference>
<evidence type="ECO:0000256" key="1">
    <source>
        <dbReference type="ARBA" id="ARBA00022670"/>
    </source>
</evidence>
<dbReference type="PRINTS" id="PR00722">
    <property type="entry name" value="CHYMOTRYPSIN"/>
</dbReference>
<sequence length="285" mass="31638">MQPLLFLLIFVLFQEDEAGKIIGGREARPNSHPYMAFLLIQSPEGLSACGGFLVREDFVLTAGHCFGSSINVTLGAHNIRRQEGTQQHITVLRAIRHPDYNPPPVIQNDIMLLQLRSRARRSRAVKPVALPQATKRVQPGALCTVAGWGLVSQRRGTNVLQEVKLRVQTDQTCANRFQFYNSQTQICVGNPRERKSAFKGDSGGPLVCNNVAQGIVSYGSSSGNPPAVFTRIQSFMPWIKRTMRRLSSSKEDSKLDSKQGPGHPSKFKSNETLTRQKLSLLKEDN</sequence>
<feature type="domain" description="Peptidase S1" evidence="10">
    <location>
        <begin position="21"/>
        <end position="244"/>
    </location>
</feature>
<dbReference type="RefSeq" id="XP_006252103.1">
    <property type="nucleotide sequence ID" value="XM_006252041.3"/>
</dbReference>
<dbReference type="CDD" id="cd00190">
    <property type="entry name" value="Tryp_SPc"/>
    <property type="match status" value="1"/>
</dbReference>
<dbReference type="OrthoDB" id="5565075at2759"/>
<dbReference type="FunFam" id="2.40.10.10:FF:000014">
    <property type="entry name" value="Complement factor D"/>
    <property type="match status" value="1"/>
</dbReference>
<dbReference type="OMA" id="QLDQMEI"/>
<dbReference type="PANTHER" id="PTHR24271:SF13">
    <property type="entry name" value="CATHEPSIN G"/>
    <property type="match status" value="1"/>
</dbReference>
<keyword evidence="14" id="KW-1267">Proteomics identification</keyword>
<feature type="compositionally biased region" description="Basic and acidic residues" evidence="8">
    <location>
        <begin position="248"/>
        <end position="257"/>
    </location>
</feature>
<dbReference type="GeneID" id="290257"/>
<dbReference type="GO" id="GO:0089720">
    <property type="term" value="F:caspase binding"/>
    <property type="evidence" value="ECO:0007669"/>
    <property type="project" value="Ensembl"/>
</dbReference>
<feature type="chain" id="PRO_5035158772" evidence="9">
    <location>
        <begin position="19"/>
        <end position="285"/>
    </location>
</feature>
<evidence type="ECO:0000256" key="8">
    <source>
        <dbReference type="SAM" id="MobiDB-lite"/>
    </source>
</evidence>
<accession>A0A8I5XFF7</accession>
<dbReference type="GO" id="GO:0048018">
    <property type="term" value="F:receptor ligand activity"/>
    <property type="evidence" value="ECO:0007669"/>
    <property type="project" value="Ensembl"/>
</dbReference>
<dbReference type="PROSITE" id="PS00135">
    <property type="entry name" value="TRYPSIN_SER"/>
    <property type="match status" value="1"/>
</dbReference>
<dbReference type="SMART" id="SM00020">
    <property type="entry name" value="Tryp_SPc"/>
    <property type="match status" value="1"/>
</dbReference>
<keyword evidence="12" id="KW-1185">Reference proteome</keyword>
<keyword evidence="3 7" id="KW-0378">Hydrolase</keyword>
<dbReference type="GO" id="GO:1901731">
    <property type="term" value="P:positive regulation of platelet aggregation"/>
    <property type="evidence" value="ECO:0007669"/>
    <property type="project" value="Ensembl"/>
</dbReference>
<dbReference type="GO" id="GO:0005829">
    <property type="term" value="C:cytosol"/>
    <property type="evidence" value="ECO:0007669"/>
    <property type="project" value="Ensembl"/>
</dbReference>
<dbReference type="GO" id="GO:0098786">
    <property type="term" value="P:biofilm matrix disassembly"/>
    <property type="evidence" value="ECO:0007669"/>
    <property type="project" value="Ensembl"/>
</dbReference>
<dbReference type="GO" id="GO:0050830">
    <property type="term" value="P:defense response to Gram-positive bacterium"/>
    <property type="evidence" value="ECO:0007669"/>
    <property type="project" value="Ensembl"/>
</dbReference>
<dbReference type="GO" id="GO:0010494">
    <property type="term" value="C:cytoplasmic stress granule"/>
    <property type="evidence" value="ECO:0007669"/>
    <property type="project" value="Ensembl"/>
</dbReference>
<dbReference type="Proteomes" id="UP000002494">
    <property type="component" value="Chromosome 15"/>
</dbReference>
<evidence type="ECO:0000256" key="5">
    <source>
        <dbReference type="ARBA" id="ARBA00023145"/>
    </source>
</evidence>
<keyword evidence="4 7" id="KW-0720">Serine protease</keyword>
<evidence type="ECO:0000313" key="12">
    <source>
        <dbReference type="Proteomes" id="UP000002494"/>
    </source>
</evidence>
<dbReference type="GO" id="GO:0016485">
    <property type="term" value="P:protein processing"/>
    <property type="evidence" value="ECO:0007669"/>
    <property type="project" value="Ensembl"/>
</dbReference>
<dbReference type="InterPro" id="IPR043504">
    <property type="entry name" value="Peptidase_S1_PA_chymotrypsin"/>
</dbReference>
<dbReference type="Gene3D" id="2.40.10.10">
    <property type="entry name" value="Trypsin-like serine proteases"/>
    <property type="match status" value="2"/>
</dbReference>
<dbReference type="InterPro" id="IPR001314">
    <property type="entry name" value="Peptidase_S1A"/>
</dbReference>
<evidence type="ECO:0007829" key="14">
    <source>
        <dbReference type="PeptideAtlas" id="A0A8I5XFF7"/>
    </source>
</evidence>
<dbReference type="GO" id="GO:0004252">
    <property type="term" value="F:serine-type endopeptidase activity"/>
    <property type="evidence" value="ECO:0007669"/>
    <property type="project" value="Ensembl"/>
</dbReference>
<dbReference type="GO" id="GO:0005764">
    <property type="term" value="C:lysosome"/>
    <property type="evidence" value="ECO:0007669"/>
    <property type="project" value="Ensembl"/>
</dbReference>
<dbReference type="InterPro" id="IPR033116">
    <property type="entry name" value="TRYPSIN_SER"/>
</dbReference>
<dbReference type="GO" id="GO:0050868">
    <property type="term" value="P:negative regulation of T cell activation"/>
    <property type="evidence" value="ECO:0007669"/>
    <property type="project" value="Ensembl"/>
</dbReference>
<name>A0A8I5XFF7_RAT</name>
<keyword evidence="1 7" id="KW-0645">Protease</keyword>
<evidence type="ECO:0000256" key="6">
    <source>
        <dbReference type="ARBA" id="ARBA00023157"/>
    </source>
</evidence>
<dbReference type="RGD" id="1307681">
    <property type="gene designation" value="Ctsg"/>
</dbReference>
<dbReference type="InterPro" id="IPR001254">
    <property type="entry name" value="Trypsin_dom"/>
</dbReference>
<dbReference type="Pfam" id="PF00089">
    <property type="entry name" value="Trypsin"/>
    <property type="match status" value="1"/>
</dbReference>
<dbReference type="PANTHER" id="PTHR24271">
    <property type="entry name" value="KALLIKREIN-RELATED"/>
    <property type="match status" value="1"/>
</dbReference>
<proteinExistence type="evidence at protein level"/>
<keyword evidence="6" id="KW-1015">Disulfide bond</keyword>
<dbReference type="GO" id="GO:0008201">
    <property type="term" value="F:heparin binding"/>
    <property type="evidence" value="ECO:0007669"/>
    <property type="project" value="Ensembl"/>
</dbReference>
<dbReference type="InterPro" id="IPR009003">
    <property type="entry name" value="Peptidase_S1_PA"/>
</dbReference>
<dbReference type="SUPFAM" id="SSF50494">
    <property type="entry name" value="Trypsin-like serine proteases"/>
    <property type="match status" value="1"/>
</dbReference>
<dbReference type="CTD" id="1511"/>
<dbReference type="GO" id="GO:0071222">
    <property type="term" value="P:cellular response to lipopolysaccharide"/>
    <property type="evidence" value="ECO:0007669"/>
    <property type="project" value="Ensembl"/>
</dbReference>
<reference evidence="11" key="3">
    <citation type="submission" date="2025-09" db="UniProtKB">
        <authorList>
            <consortium name="Ensembl"/>
        </authorList>
    </citation>
    <scope>IDENTIFICATION</scope>
    <source>
        <strain evidence="11">Brown Norway</strain>
    </source>
</reference>
<dbReference type="GO" id="GO:0005634">
    <property type="term" value="C:nucleus"/>
    <property type="evidence" value="ECO:0007669"/>
    <property type="project" value="Ensembl"/>
</dbReference>
<dbReference type="GO" id="GO:0005886">
    <property type="term" value="C:plasma membrane"/>
    <property type="evidence" value="ECO:0007669"/>
    <property type="project" value="Ensembl"/>
</dbReference>
<dbReference type="GO" id="GO:0030168">
    <property type="term" value="P:platelet activation"/>
    <property type="evidence" value="ECO:0007669"/>
    <property type="project" value="Ensembl"/>
</dbReference>
<evidence type="ECO:0000256" key="3">
    <source>
        <dbReference type="ARBA" id="ARBA00022801"/>
    </source>
</evidence>
<feature type="signal peptide" evidence="9">
    <location>
        <begin position="1"/>
        <end position="18"/>
    </location>
</feature>
<evidence type="ECO:0000256" key="4">
    <source>
        <dbReference type="ARBA" id="ARBA00022825"/>
    </source>
</evidence>
<dbReference type="InterPro" id="IPR018114">
    <property type="entry name" value="TRYPSIN_HIS"/>
</dbReference>
<dbReference type="GeneTree" id="ENSGT01030000234551"/>
<dbReference type="GO" id="GO:0019731">
    <property type="term" value="P:antibacterial humoral response"/>
    <property type="evidence" value="ECO:0007669"/>
    <property type="project" value="Ensembl"/>
</dbReference>
<gene>
    <name evidence="11 13" type="primary">Ctsg</name>
</gene>
<keyword evidence="5" id="KW-0865">Zymogen</keyword>
<evidence type="ECO:0000256" key="2">
    <source>
        <dbReference type="ARBA" id="ARBA00022729"/>
    </source>
</evidence>
<organism evidence="11 12">
    <name type="scientific">Rattus norvegicus</name>
    <name type="common">Rat</name>
    <dbReference type="NCBI Taxonomy" id="10116"/>
    <lineage>
        <taxon>Eukaryota</taxon>
        <taxon>Metazoa</taxon>
        <taxon>Chordata</taxon>
        <taxon>Craniata</taxon>
        <taxon>Vertebrata</taxon>
        <taxon>Euteleostomi</taxon>
        <taxon>Mammalia</taxon>
        <taxon>Eutheria</taxon>
        <taxon>Euarchontoglires</taxon>
        <taxon>Glires</taxon>
        <taxon>Rodentia</taxon>
        <taxon>Myomorpha</taxon>
        <taxon>Muroidea</taxon>
        <taxon>Muridae</taxon>
        <taxon>Murinae</taxon>
        <taxon>Rattus</taxon>
    </lineage>
</organism>
<evidence type="ECO:0000313" key="11">
    <source>
        <dbReference type="Ensembl" id="ENSRNOP00000056429.3"/>
    </source>
</evidence>
<evidence type="ECO:0000259" key="10">
    <source>
        <dbReference type="PROSITE" id="PS50240"/>
    </source>
</evidence>
<dbReference type="PROSITE" id="PS50240">
    <property type="entry name" value="TRYPSIN_DOM"/>
    <property type="match status" value="1"/>
</dbReference>
<evidence type="ECO:0000256" key="9">
    <source>
        <dbReference type="SAM" id="SignalP"/>
    </source>
</evidence>
<reference evidence="11" key="2">
    <citation type="submission" date="2025-08" db="UniProtKB">
        <authorList>
            <consortium name="Ensembl"/>
        </authorList>
    </citation>
    <scope>IDENTIFICATION</scope>
    <source>
        <strain evidence="11">Brown Norway</strain>
    </source>
</reference>
<dbReference type="GO" id="GO:0030141">
    <property type="term" value="C:secretory granule"/>
    <property type="evidence" value="ECO:0007669"/>
    <property type="project" value="Ensembl"/>
</dbReference>
<evidence type="ECO:0000256" key="7">
    <source>
        <dbReference type="RuleBase" id="RU363034"/>
    </source>
</evidence>
<dbReference type="GO" id="GO:0042119">
    <property type="term" value="P:neutrophil activation"/>
    <property type="evidence" value="ECO:0007669"/>
    <property type="project" value="Ensembl"/>
</dbReference>
<keyword evidence="2 9" id="KW-0732">Signal</keyword>
<feature type="region of interest" description="Disordered" evidence="8">
    <location>
        <begin position="246"/>
        <end position="285"/>
    </location>
</feature>
<dbReference type="Ensembl" id="ENSRNOT00000059677.4">
    <property type="protein sequence ID" value="ENSRNOP00000056429.3"/>
    <property type="gene ID" value="ENSRNOG00000020647.7"/>
</dbReference>
<reference evidence="11" key="1">
    <citation type="submission" date="2024-01" db="EMBL/GenBank/DDBJ databases">
        <title>GRCr8: a new rat reference genome assembly contstructed from accurate long reads and long range scaffolding.</title>
        <authorList>
            <person name="Doris P.A."/>
            <person name="Kalbfleisch T."/>
            <person name="Li K."/>
            <person name="Howe K."/>
            <person name="Wood J."/>
        </authorList>
    </citation>
    <scope>NUCLEOTIDE SEQUENCE [LARGE SCALE GENOMIC DNA]</scope>
    <source>
        <strain evidence="11">Brown Norway</strain>
    </source>
</reference>
<dbReference type="GO" id="GO:0002548">
    <property type="term" value="P:monocyte chemotaxis"/>
    <property type="evidence" value="ECO:0007669"/>
    <property type="project" value="Ensembl"/>
</dbReference>
<evidence type="ECO:0000313" key="13">
    <source>
        <dbReference type="RGD" id="1307681"/>
    </source>
</evidence>
<protein>
    <submittedName>
        <fullName evidence="11">Cathepsin G</fullName>
    </submittedName>
</protein>
<dbReference type="GO" id="GO:0005615">
    <property type="term" value="C:extracellular space"/>
    <property type="evidence" value="ECO:0007669"/>
    <property type="project" value="Ensembl"/>
</dbReference>